<dbReference type="Gene3D" id="3.10.290.60">
    <property type="entry name" value="Ubiquitin-activating enzyme E1, UFD domain"/>
    <property type="match status" value="1"/>
</dbReference>
<evidence type="ECO:0000259" key="1">
    <source>
        <dbReference type="SMART" id="SM00985"/>
    </source>
</evidence>
<dbReference type="AlphaFoldDB" id="A0ABD1JVP4"/>
<evidence type="ECO:0000313" key="3">
    <source>
        <dbReference type="Proteomes" id="UP001591681"/>
    </source>
</evidence>
<evidence type="ECO:0000313" key="2">
    <source>
        <dbReference type="EMBL" id="KAL2090929.1"/>
    </source>
</evidence>
<dbReference type="InterPro" id="IPR038252">
    <property type="entry name" value="UBA_E1_C_sf"/>
</dbReference>
<gene>
    <name evidence="2" type="ORF">ACEWY4_013192</name>
</gene>
<keyword evidence="3" id="KW-1185">Reference proteome</keyword>
<accession>A0ABD1JVP4</accession>
<dbReference type="Pfam" id="PF09358">
    <property type="entry name" value="E1_UFD"/>
    <property type="match status" value="1"/>
</dbReference>
<dbReference type="FunFam" id="3.10.290.60:FF:000005">
    <property type="entry name" value="Ubiquitin-like modifier-activating enzyme 7"/>
    <property type="match status" value="1"/>
</dbReference>
<dbReference type="SMART" id="SM00985">
    <property type="entry name" value="UBA_e1_C"/>
    <property type="match status" value="1"/>
</dbReference>
<comment type="caution">
    <text evidence="2">The sequence shown here is derived from an EMBL/GenBank/DDBJ whole genome shotgun (WGS) entry which is preliminary data.</text>
</comment>
<reference evidence="2 3" key="1">
    <citation type="submission" date="2024-09" db="EMBL/GenBank/DDBJ databases">
        <title>A chromosome-level genome assembly of Gray's grenadier anchovy, Coilia grayii.</title>
        <authorList>
            <person name="Fu Z."/>
        </authorList>
    </citation>
    <scope>NUCLEOTIDE SEQUENCE [LARGE SCALE GENOMIC DNA]</scope>
    <source>
        <strain evidence="2">G4</strain>
        <tissue evidence="2">Muscle</tissue>
    </source>
</reference>
<sequence>MTINAFTKPWEQLTPCFKEVAGREYSLWDCILVQGRQHGQQEMTLGALLEHIKQTHELEVSSLFYGPAMLYNAGSGHEERLQQRVSEVVCSATKKEIPPHVEMLEMVPSFVGEDDEEEAILPIRYVLVPPSQN</sequence>
<dbReference type="Proteomes" id="UP001591681">
    <property type="component" value="Unassembled WGS sequence"/>
</dbReference>
<protein>
    <recommendedName>
        <fullName evidence="1">Ubiquitin-activating enzyme E1 C-terminal domain-containing protein</fullName>
    </recommendedName>
</protein>
<organism evidence="2 3">
    <name type="scientific">Coilia grayii</name>
    <name type="common">Gray's grenadier anchovy</name>
    <dbReference type="NCBI Taxonomy" id="363190"/>
    <lineage>
        <taxon>Eukaryota</taxon>
        <taxon>Metazoa</taxon>
        <taxon>Chordata</taxon>
        <taxon>Craniata</taxon>
        <taxon>Vertebrata</taxon>
        <taxon>Euteleostomi</taxon>
        <taxon>Actinopterygii</taxon>
        <taxon>Neopterygii</taxon>
        <taxon>Teleostei</taxon>
        <taxon>Clupei</taxon>
        <taxon>Clupeiformes</taxon>
        <taxon>Clupeoidei</taxon>
        <taxon>Engraulidae</taxon>
        <taxon>Coilinae</taxon>
        <taxon>Coilia</taxon>
    </lineage>
</organism>
<dbReference type="InterPro" id="IPR018965">
    <property type="entry name" value="Ub-activating_enz_E1_C"/>
</dbReference>
<dbReference type="EMBL" id="JBHFQA010000011">
    <property type="protein sequence ID" value="KAL2090929.1"/>
    <property type="molecule type" value="Genomic_DNA"/>
</dbReference>
<feature type="domain" description="Ubiquitin-activating enzyme E1 C-terminal" evidence="1">
    <location>
        <begin position="1"/>
        <end position="123"/>
    </location>
</feature>
<name>A0ABD1JVP4_9TELE</name>
<proteinExistence type="predicted"/>